<accession>A0A6A4WMD6</accession>
<protein>
    <submittedName>
        <fullName evidence="2">Uncharacterized protein</fullName>
    </submittedName>
</protein>
<feature type="region of interest" description="Disordered" evidence="1">
    <location>
        <begin position="1"/>
        <end position="36"/>
    </location>
</feature>
<evidence type="ECO:0000313" key="2">
    <source>
        <dbReference type="EMBL" id="KAF0308566.1"/>
    </source>
</evidence>
<dbReference type="EMBL" id="VIIS01000478">
    <property type="protein sequence ID" value="KAF0308566.1"/>
    <property type="molecule type" value="Genomic_DNA"/>
</dbReference>
<reference evidence="2 3" key="1">
    <citation type="submission" date="2019-07" db="EMBL/GenBank/DDBJ databases">
        <title>Draft genome assembly of a fouling barnacle, Amphibalanus amphitrite (Darwin, 1854): The first reference genome for Thecostraca.</title>
        <authorList>
            <person name="Kim W."/>
        </authorList>
    </citation>
    <scope>NUCLEOTIDE SEQUENCE [LARGE SCALE GENOMIC DNA]</scope>
    <source>
        <strain evidence="2">SNU_AA5</strain>
        <tissue evidence="2">Soma without cirri and trophi</tissue>
    </source>
</reference>
<organism evidence="2 3">
    <name type="scientific">Amphibalanus amphitrite</name>
    <name type="common">Striped barnacle</name>
    <name type="synonym">Balanus amphitrite</name>
    <dbReference type="NCBI Taxonomy" id="1232801"/>
    <lineage>
        <taxon>Eukaryota</taxon>
        <taxon>Metazoa</taxon>
        <taxon>Ecdysozoa</taxon>
        <taxon>Arthropoda</taxon>
        <taxon>Crustacea</taxon>
        <taxon>Multicrustacea</taxon>
        <taxon>Cirripedia</taxon>
        <taxon>Thoracica</taxon>
        <taxon>Thoracicalcarea</taxon>
        <taxon>Balanomorpha</taxon>
        <taxon>Balanoidea</taxon>
        <taxon>Balanidae</taxon>
        <taxon>Amphibalaninae</taxon>
        <taxon>Amphibalanus</taxon>
    </lineage>
</organism>
<evidence type="ECO:0000256" key="1">
    <source>
        <dbReference type="SAM" id="MobiDB-lite"/>
    </source>
</evidence>
<proteinExistence type="predicted"/>
<comment type="caution">
    <text evidence="2">The sequence shown here is derived from an EMBL/GenBank/DDBJ whole genome shotgun (WGS) entry which is preliminary data.</text>
</comment>
<sequence length="107" mass="11036">MRLGSKVSESGIVRRQVGSAEKDPATGSKAVSDVARSSQEVGVCSDTASAGAADGSLTLSRQARKTSSVACDSRTPFAPRPSVPVFALRAALLEFAAASWSSHRDNV</sequence>
<evidence type="ECO:0000313" key="3">
    <source>
        <dbReference type="Proteomes" id="UP000440578"/>
    </source>
</evidence>
<dbReference type="AlphaFoldDB" id="A0A6A4WMD6"/>
<gene>
    <name evidence="2" type="ORF">FJT64_020253</name>
</gene>
<dbReference type="Proteomes" id="UP000440578">
    <property type="component" value="Unassembled WGS sequence"/>
</dbReference>
<keyword evidence="3" id="KW-1185">Reference proteome</keyword>
<name>A0A6A4WMD6_AMPAM</name>